<keyword evidence="3" id="KW-1185">Reference proteome</keyword>
<gene>
    <name evidence="2" type="ORF">SO3561_08939</name>
</gene>
<evidence type="ECO:0000313" key="2">
    <source>
        <dbReference type="EMBL" id="GAX57369.1"/>
    </source>
</evidence>
<reference evidence="3" key="1">
    <citation type="submission" date="2017-05" db="EMBL/GenBank/DDBJ databases">
        <title>Streptomyces olivochromogenes NBRC 3561 whole genome shotgun sequence.</title>
        <authorList>
            <person name="Dohra H."/>
            <person name="Kodani S."/>
        </authorList>
    </citation>
    <scope>NUCLEOTIDE SEQUENCE [LARGE SCALE GENOMIC DNA]</scope>
    <source>
        <strain evidence="3">NBRC 3561</strain>
    </source>
</reference>
<sequence length="160" mass="16160">MSRLNRGAFINWPARTPTTNARSQISCTTAGSTPGNKSAGSFRGVPTVSNCAAAISPAICAPVDTARPASTKSTGGTAGGSAAEALELVEATEDDGVGIWLMLRPPGVRCGWWWGREAAQRRTERRGGVSDAGSGAPRPRRRGSGAASARAAGPAGPATG</sequence>
<feature type="region of interest" description="Disordered" evidence="1">
    <location>
        <begin position="120"/>
        <end position="160"/>
    </location>
</feature>
<name>A0A250VTE8_STROL</name>
<proteinExistence type="predicted"/>
<organism evidence="2 3">
    <name type="scientific">Streptomyces olivochromogenes</name>
    <dbReference type="NCBI Taxonomy" id="1963"/>
    <lineage>
        <taxon>Bacteria</taxon>
        <taxon>Bacillati</taxon>
        <taxon>Actinomycetota</taxon>
        <taxon>Actinomycetes</taxon>
        <taxon>Kitasatosporales</taxon>
        <taxon>Streptomycetaceae</taxon>
        <taxon>Streptomyces</taxon>
    </lineage>
</organism>
<dbReference type="AlphaFoldDB" id="A0A250VTE8"/>
<protein>
    <submittedName>
        <fullName evidence="2">Uncharacterized protein</fullName>
    </submittedName>
</protein>
<feature type="compositionally biased region" description="Low complexity" evidence="1">
    <location>
        <begin position="144"/>
        <end position="160"/>
    </location>
</feature>
<dbReference type="Proteomes" id="UP000217446">
    <property type="component" value="Unassembled WGS sequence"/>
</dbReference>
<accession>A0A250VTE8</accession>
<evidence type="ECO:0000256" key="1">
    <source>
        <dbReference type="SAM" id="MobiDB-lite"/>
    </source>
</evidence>
<comment type="caution">
    <text evidence="2">The sequence shown here is derived from an EMBL/GenBank/DDBJ whole genome shotgun (WGS) entry which is preliminary data.</text>
</comment>
<dbReference type="EMBL" id="BDQI01000034">
    <property type="protein sequence ID" value="GAX57369.1"/>
    <property type="molecule type" value="Genomic_DNA"/>
</dbReference>
<evidence type="ECO:0000313" key="3">
    <source>
        <dbReference type="Proteomes" id="UP000217446"/>
    </source>
</evidence>